<dbReference type="Proteomes" id="UP000799777">
    <property type="component" value="Unassembled WGS sequence"/>
</dbReference>
<dbReference type="OrthoDB" id="4951845at2759"/>
<dbReference type="Gene3D" id="1.20.1050.10">
    <property type="match status" value="1"/>
</dbReference>
<feature type="compositionally biased region" description="Polar residues" evidence="1">
    <location>
        <begin position="79"/>
        <end position="88"/>
    </location>
</feature>
<comment type="caution">
    <text evidence="3">The sequence shown here is derived from an EMBL/GenBank/DDBJ whole genome shotgun (WGS) entry which is preliminary data.</text>
</comment>
<dbReference type="Gene3D" id="3.40.30.10">
    <property type="entry name" value="Glutaredoxin"/>
    <property type="match status" value="1"/>
</dbReference>
<reference evidence="3" key="1">
    <citation type="journal article" date="2020" name="Stud. Mycol.">
        <title>101 Dothideomycetes genomes: a test case for predicting lifestyles and emergence of pathogens.</title>
        <authorList>
            <person name="Haridas S."/>
            <person name="Albert R."/>
            <person name="Binder M."/>
            <person name="Bloem J."/>
            <person name="Labutti K."/>
            <person name="Salamov A."/>
            <person name="Andreopoulos B."/>
            <person name="Baker S."/>
            <person name="Barry K."/>
            <person name="Bills G."/>
            <person name="Bluhm B."/>
            <person name="Cannon C."/>
            <person name="Castanera R."/>
            <person name="Culley D."/>
            <person name="Daum C."/>
            <person name="Ezra D."/>
            <person name="Gonzalez J."/>
            <person name="Henrissat B."/>
            <person name="Kuo A."/>
            <person name="Liang C."/>
            <person name="Lipzen A."/>
            <person name="Lutzoni F."/>
            <person name="Magnuson J."/>
            <person name="Mondo S."/>
            <person name="Nolan M."/>
            <person name="Ohm R."/>
            <person name="Pangilinan J."/>
            <person name="Park H.-J."/>
            <person name="Ramirez L."/>
            <person name="Alfaro M."/>
            <person name="Sun H."/>
            <person name="Tritt A."/>
            <person name="Yoshinaga Y."/>
            <person name="Zwiers L.-H."/>
            <person name="Turgeon B."/>
            <person name="Goodwin S."/>
            <person name="Spatafora J."/>
            <person name="Crous P."/>
            <person name="Grigoriev I."/>
        </authorList>
    </citation>
    <scope>NUCLEOTIDE SEQUENCE</scope>
    <source>
        <strain evidence="3">CBS 110217</strain>
    </source>
</reference>
<accession>A0A9P4GYK2</accession>
<sequence>MAAGLEPEVILYDLACTKNTCFSPALWRIRLMLNYKCIPYETICLEFPDNESTLKELGLRAPESSSGAKIKYTVPHPSPTSSKSTYSDPPLQLTSDLGQEIESKACTAIGPILSPRPQEYFRRTREAALGAWTDVEHKMRAVGELMLTNKGEGTFVLGANLSATDFFVAGSLHAARVVDEGVFERIMGFPEYGEVYEACVGWMEKRD</sequence>
<dbReference type="EMBL" id="ML978299">
    <property type="protein sequence ID" value="KAF2024340.1"/>
    <property type="molecule type" value="Genomic_DNA"/>
</dbReference>
<feature type="domain" description="Glutathione S-transferase UstS-like C-terminal" evidence="2">
    <location>
        <begin position="106"/>
        <end position="180"/>
    </location>
</feature>
<proteinExistence type="predicted"/>
<keyword evidence="4" id="KW-1185">Reference proteome</keyword>
<dbReference type="AlphaFoldDB" id="A0A9P4GYK2"/>
<evidence type="ECO:0000313" key="4">
    <source>
        <dbReference type="Proteomes" id="UP000799777"/>
    </source>
</evidence>
<organism evidence="3 4">
    <name type="scientific">Setomelanomma holmii</name>
    <dbReference type="NCBI Taxonomy" id="210430"/>
    <lineage>
        <taxon>Eukaryota</taxon>
        <taxon>Fungi</taxon>
        <taxon>Dikarya</taxon>
        <taxon>Ascomycota</taxon>
        <taxon>Pezizomycotina</taxon>
        <taxon>Dothideomycetes</taxon>
        <taxon>Pleosporomycetidae</taxon>
        <taxon>Pleosporales</taxon>
        <taxon>Pleosporineae</taxon>
        <taxon>Phaeosphaeriaceae</taxon>
        <taxon>Setomelanomma</taxon>
    </lineage>
</organism>
<evidence type="ECO:0000313" key="3">
    <source>
        <dbReference type="EMBL" id="KAF2024340.1"/>
    </source>
</evidence>
<dbReference type="Pfam" id="PF22041">
    <property type="entry name" value="GST_C_7"/>
    <property type="match status" value="1"/>
</dbReference>
<feature type="region of interest" description="Disordered" evidence="1">
    <location>
        <begin position="68"/>
        <end position="88"/>
    </location>
</feature>
<protein>
    <recommendedName>
        <fullName evidence="2">Glutathione S-transferase UstS-like C-terminal domain-containing protein</fullName>
    </recommendedName>
</protein>
<evidence type="ECO:0000256" key="1">
    <source>
        <dbReference type="SAM" id="MobiDB-lite"/>
    </source>
</evidence>
<name>A0A9P4GYK2_9PLEO</name>
<evidence type="ECO:0000259" key="2">
    <source>
        <dbReference type="Pfam" id="PF22041"/>
    </source>
</evidence>
<gene>
    <name evidence="3" type="ORF">EK21DRAFT_104750</name>
</gene>
<dbReference type="InterPro" id="IPR054416">
    <property type="entry name" value="GST_UstS-like_C"/>
</dbReference>